<dbReference type="Gene3D" id="1.20.1090.10">
    <property type="entry name" value="Dehydroquinate synthase-like - alpha domain"/>
    <property type="match status" value="1"/>
</dbReference>
<dbReference type="PANTHER" id="PTHR11496">
    <property type="entry name" value="ALCOHOL DEHYDROGENASE"/>
    <property type="match status" value="1"/>
</dbReference>
<evidence type="ECO:0000259" key="10">
    <source>
        <dbReference type="Pfam" id="PF00465"/>
    </source>
</evidence>
<evidence type="ECO:0000313" key="13">
    <source>
        <dbReference type="Proteomes" id="UP000664277"/>
    </source>
</evidence>
<comment type="cofactor">
    <cofactor evidence="1">
        <name>Fe(2+)</name>
        <dbReference type="ChEBI" id="CHEBI:29033"/>
    </cofactor>
</comment>
<dbReference type="InterPro" id="IPR015590">
    <property type="entry name" value="Aldehyde_DH_dom"/>
</dbReference>
<keyword evidence="3 12" id="KW-0560">Oxidoreductase</keyword>
<reference evidence="12" key="1">
    <citation type="submission" date="2021-02" db="EMBL/GenBank/DDBJ databases">
        <title>Genome-Resolved Metagenomics of a Microbial Community Performing Photosynthetic Biological Nutrient Removal.</title>
        <authorList>
            <person name="Mcdaniel E.A."/>
        </authorList>
    </citation>
    <scope>NUCLEOTIDE SEQUENCE</scope>
    <source>
        <strain evidence="12">UWPOB_OBS1</strain>
    </source>
</reference>
<keyword evidence="6" id="KW-0511">Multifunctional enzyme</keyword>
<dbReference type="SUPFAM" id="SSF53720">
    <property type="entry name" value="ALDH-like"/>
    <property type="match status" value="1"/>
</dbReference>
<feature type="domain" description="Alcohol dehydrogenase iron-type/glycerol dehydrogenase GldA" evidence="10">
    <location>
        <begin position="468"/>
        <end position="635"/>
    </location>
</feature>
<dbReference type="InterPro" id="IPR001670">
    <property type="entry name" value="ADH_Fe/GldA"/>
</dbReference>
<keyword evidence="5" id="KW-0520">NAD</keyword>
<comment type="caution">
    <text evidence="12">The sequence shown here is derived from an EMBL/GenBank/DDBJ whole genome shotgun (WGS) entry which is preliminary data.</text>
</comment>
<dbReference type="InterPro" id="IPR012079">
    <property type="entry name" value="Bifunc_Ald-ADH"/>
</dbReference>
<accession>A0A8J7P7R1</accession>
<keyword evidence="4" id="KW-0408">Iron</keyword>
<evidence type="ECO:0000256" key="5">
    <source>
        <dbReference type="ARBA" id="ARBA00023027"/>
    </source>
</evidence>
<dbReference type="Pfam" id="PF00465">
    <property type="entry name" value="Fe-ADH"/>
    <property type="match status" value="1"/>
</dbReference>
<dbReference type="InterPro" id="IPR039697">
    <property type="entry name" value="Alcohol_dehydrogenase_Fe"/>
</dbReference>
<comment type="similarity">
    <text evidence="8">In the C-terminal section; belongs to the iron-containing alcohol dehydrogenase family.</text>
</comment>
<evidence type="ECO:0000256" key="7">
    <source>
        <dbReference type="ARBA" id="ARBA00035641"/>
    </source>
</evidence>
<dbReference type="NCBIfam" id="NF010378">
    <property type="entry name" value="PRK13805.1"/>
    <property type="match status" value="1"/>
</dbReference>
<dbReference type="Proteomes" id="UP000664277">
    <property type="component" value="Unassembled WGS sequence"/>
</dbReference>
<name>A0A8J7P7R1_9BACT</name>
<evidence type="ECO:0000313" key="12">
    <source>
        <dbReference type="EMBL" id="MBN8660439.1"/>
    </source>
</evidence>
<dbReference type="CDD" id="cd07122">
    <property type="entry name" value="ALDH_F20_ACDH"/>
    <property type="match status" value="1"/>
</dbReference>
<dbReference type="Gene3D" id="3.40.50.1970">
    <property type="match status" value="1"/>
</dbReference>
<dbReference type="EC" id="1.1.1.1" evidence="2"/>
<evidence type="ECO:0000256" key="6">
    <source>
        <dbReference type="ARBA" id="ARBA00023268"/>
    </source>
</evidence>
<dbReference type="Pfam" id="PF00171">
    <property type="entry name" value="Aldedh"/>
    <property type="match status" value="1"/>
</dbReference>
<evidence type="ECO:0000259" key="11">
    <source>
        <dbReference type="Pfam" id="PF25137"/>
    </source>
</evidence>
<dbReference type="InterPro" id="IPR056798">
    <property type="entry name" value="ADH_Fe_C"/>
</dbReference>
<sequence length="870" mass="94507">MAATTKEELELMLTERAQSLTRQARLAAAVFSQYSQEQVDAIVKAMTTCAIDNAPRLAKMAHEETRMGVTEDKVLKNLVASEFLYAQIKDKRTVGVIKELPELNMVEVAEPIGVILGLAPVTNPTSTVIFKSICCAKTRNSIIFSPHLMAAESSNLAAKLLYEAAVAAGAPKGFISWVDKSSRLRRLSEILFSHPEVDLIFATGGTQMVKAAYSSGKPALGVGAGNTPVYVHKSCNVPSAAMEIIISKTFDNGTECPSEQTLIIDREVADELIEEFRRCGCYICNEEEVEKVADAVIDARTGGMNYRLVGQPANLILEQSGIKVDRHIKMILCPLKGELRQHRLAVEKLMPVLGYVLVDSVEEGINRSLDINYGGGTGHTAGIFSEDDAVIERFADAINAGRIIVNSPSSIGGLGGVYNHLNTTLSFGCGTGGGNITTDNVGIKNLINYKRVPRRKNYLISFQTTKNIYSNPGSIEHLKSLKCKNAFIITSRSASRRGHLSMVTENLPAGCHSDAFTDIGTEPDFSTIQKAVQAMRFSKPDAIIALGGGSVLDAAKIIRLFYDYPELDVKELAVNFLDFHHRMVEFPQVMKTQLVAIPTTSGTGSEVTPFAVLKDGYRKVSMIDECMLPDVAIIDAQFTKSLPRDITSDTAFDALTHALESLVSTFSSDYTDGLALEALRLIFEALPATLKNPSSILFRHKLHNAATLAGMAIGNASVGVNHALAHALGARFDIPHGRANAVFLMSTIEYNSQIPSKFVSIPCYPLWVADRKYARAAQFVGLKEEAVADAGPYAGYILALRRAVYDLGRLAGQPLSVGELGIPLEDYMAALPELVETAFNDMSVRSNPRYTLAPEVVELFKGAYAPRERP</sequence>
<gene>
    <name evidence="12" type="primary">adhE</name>
    <name evidence="12" type="synonym">adhC</name>
    <name evidence="12" type="ORF">J0M35_08770</name>
</gene>
<dbReference type="GO" id="GO:0004022">
    <property type="term" value="F:alcohol dehydrogenase (NAD+) activity"/>
    <property type="evidence" value="ECO:0007669"/>
    <property type="project" value="UniProtKB-EC"/>
</dbReference>
<protein>
    <recommendedName>
        <fullName evidence="2">alcohol dehydrogenase</fullName>
        <ecNumber evidence="2">1.1.1.1</ecNumber>
    </recommendedName>
</protein>
<evidence type="ECO:0000256" key="3">
    <source>
        <dbReference type="ARBA" id="ARBA00023002"/>
    </source>
</evidence>
<evidence type="ECO:0000259" key="9">
    <source>
        <dbReference type="Pfam" id="PF00171"/>
    </source>
</evidence>
<evidence type="ECO:0000256" key="1">
    <source>
        <dbReference type="ARBA" id="ARBA00001954"/>
    </source>
</evidence>
<dbReference type="Gene3D" id="3.40.309.10">
    <property type="entry name" value="Aldehyde Dehydrogenase, Chain A, domain 2"/>
    <property type="match status" value="1"/>
</dbReference>
<feature type="domain" description="Fe-containing alcohol dehydrogenase-like C-terminal" evidence="11">
    <location>
        <begin position="649"/>
        <end position="864"/>
    </location>
</feature>
<evidence type="ECO:0000256" key="4">
    <source>
        <dbReference type="ARBA" id="ARBA00023004"/>
    </source>
</evidence>
<feature type="domain" description="Aldehyde dehydrogenase" evidence="9">
    <location>
        <begin position="15"/>
        <end position="276"/>
    </location>
</feature>
<dbReference type="AlphaFoldDB" id="A0A8J7P7R1"/>
<organism evidence="12 13">
    <name type="scientific">Candidatus Obscuribacter phosphatis</name>
    <dbReference type="NCBI Taxonomy" id="1906157"/>
    <lineage>
        <taxon>Bacteria</taxon>
        <taxon>Bacillati</taxon>
        <taxon>Candidatus Melainabacteria</taxon>
        <taxon>Candidatus Obscuribacterales</taxon>
        <taxon>Candidatus Obscuribacteraceae</taxon>
        <taxon>Candidatus Obscuribacter</taxon>
    </lineage>
</organism>
<dbReference type="InterPro" id="IPR034789">
    <property type="entry name" value="AAD_C"/>
</dbReference>
<dbReference type="InterPro" id="IPR016163">
    <property type="entry name" value="Ald_DH_C"/>
</dbReference>
<evidence type="ECO:0000256" key="8">
    <source>
        <dbReference type="ARBA" id="ARBA00035645"/>
    </source>
</evidence>
<dbReference type="InterPro" id="IPR016161">
    <property type="entry name" value="Ald_DH/histidinol_DH"/>
</dbReference>
<dbReference type="Gene3D" id="3.40.605.10">
    <property type="entry name" value="Aldehyde Dehydrogenase, Chain A, domain 1"/>
    <property type="match status" value="1"/>
</dbReference>
<dbReference type="PANTHER" id="PTHR11496:SF83">
    <property type="entry name" value="HYDROXYACID-OXOACID TRANSHYDROGENASE, MITOCHONDRIAL"/>
    <property type="match status" value="1"/>
</dbReference>
<dbReference type="CDD" id="cd08178">
    <property type="entry name" value="AAD_C"/>
    <property type="match status" value="1"/>
</dbReference>
<dbReference type="FunFam" id="3.40.50.1970:FF:000003">
    <property type="entry name" value="Alcohol dehydrogenase, iron-containing"/>
    <property type="match status" value="1"/>
</dbReference>
<dbReference type="SUPFAM" id="SSF56796">
    <property type="entry name" value="Dehydroquinate synthase-like"/>
    <property type="match status" value="1"/>
</dbReference>
<comment type="similarity">
    <text evidence="7">In the N-terminal section; belongs to the aldehyde dehydrogenase family.</text>
</comment>
<dbReference type="InterPro" id="IPR016162">
    <property type="entry name" value="Ald_DH_N"/>
</dbReference>
<dbReference type="EMBL" id="JAFLCK010000010">
    <property type="protein sequence ID" value="MBN8660439.1"/>
    <property type="molecule type" value="Genomic_DNA"/>
</dbReference>
<dbReference type="GO" id="GO:0008774">
    <property type="term" value="F:acetaldehyde dehydrogenase (acetylating) activity"/>
    <property type="evidence" value="ECO:0007669"/>
    <property type="project" value="UniProtKB-EC"/>
</dbReference>
<dbReference type="Pfam" id="PF25137">
    <property type="entry name" value="ADH_Fe_C"/>
    <property type="match status" value="1"/>
</dbReference>
<dbReference type="GO" id="GO:0046872">
    <property type="term" value="F:metal ion binding"/>
    <property type="evidence" value="ECO:0007669"/>
    <property type="project" value="InterPro"/>
</dbReference>
<evidence type="ECO:0000256" key="2">
    <source>
        <dbReference type="ARBA" id="ARBA00013190"/>
    </source>
</evidence>
<proteinExistence type="inferred from homology"/>